<comment type="caution">
    <text evidence="2">The sequence shown here is derived from an EMBL/GenBank/DDBJ whole genome shotgun (WGS) entry which is preliminary data.</text>
</comment>
<dbReference type="GO" id="GO:0005886">
    <property type="term" value="C:plasma membrane"/>
    <property type="evidence" value="ECO:0007669"/>
    <property type="project" value="InterPro"/>
</dbReference>
<protein>
    <submittedName>
        <fullName evidence="2">PLRKT protein</fullName>
    </submittedName>
</protein>
<dbReference type="AlphaFoldDB" id="A0A851SQ49"/>
<dbReference type="Proteomes" id="UP000611277">
    <property type="component" value="Unassembled WGS sequence"/>
</dbReference>
<keyword evidence="3" id="KW-1185">Reference proteome</keyword>
<dbReference type="EMBL" id="WBNC01030120">
    <property type="protein sequence ID" value="NXD05400.1"/>
    <property type="molecule type" value="Genomic_DNA"/>
</dbReference>
<sequence>TDMQIACTREFLKYFGTFFGLAAVVLTTGHENPAVLLPILPLSFVFCYHYDMGYGTLLQRIKEAENILDTLSTLLELPKGPLTFEDLERIRISQSNFFIEK</sequence>
<feature type="non-terminal residue" evidence="2">
    <location>
        <position position="101"/>
    </location>
</feature>
<dbReference type="GO" id="GO:0010756">
    <property type="term" value="P:positive regulation of plasminogen activation"/>
    <property type="evidence" value="ECO:0007669"/>
    <property type="project" value="InterPro"/>
</dbReference>
<keyword evidence="1" id="KW-0472">Membrane</keyword>
<feature type="transmembrane region" description="Helical" evidence="1">
    <location>
        <begin position="35"/>
        <end position="52"/>
    </location>
</feature>
<feature type="transmembrane region" description="Helical" evidence="1">
    <location>
        <begin position="12"/>
        <end position="29"/>
    </location>
</feature>
<evidence type="ECO:0000313" key="3">
    <source>
        <dbReference type="Proteomes" id="UP000611277"/>
    </source>
</evidence>
<accession>A0A851SQ49</accession>
<keyword evidence="1" id="KW-1133">Transmembrane helix</keyword>
<dbReference type="PANTHER" id="PTHR13411">
    <property type="entry name" value="PLASMINOGEN RECEPTOR (KT)"/>
    <property type="match status" value="1"/>
</dbReference>
<gene>
    <name evidence="2" type="primary">Plgrkt</name>
    <name evidence="2" type="ORF">CERFAM_R14118</name>
</gene>
<reference evidence="2" key="1">
    <citation type="submission" date="2019-09" db="EMBL/GenBank/DDBJ databases">
        <title>Bird 10,000 Genomes (B10K) Project - Family phase.</title>
        <authorList>
            <person name="Zhang G."/>
        </authorList>
    </citation>
    <scope>NUCLEOTIDE SEQUENCE</scope>
    <source>
        <strain evidence="2">OUT-0039</strain>
        <tissue evidence="2">Muscle</tissue>
    </source>
</reference>
<evidence type="ECO:0000313" key="2">
    <source>
        <dbReference type="EMBL" id="NXD05400.1"/>
    </source>
</evidence>
<keyword evidence="1" id="KW-0812">Transmembrane</keyword>
<evidence type="ECO:0000256" key="1">
    <source>
        <dbReference type="SAM" id="Phobius"/>
    </source>
</evidence>
<proteinExistence type="predicted"/>
<feature type="non-terminal residue" evidence="2">
    <location>
        <position position="1"/>
    </location>
</feature>
<dbReference type="Pfam" id="PF10166">
    <property type="entry name" value="DUF2368"/>
    <property type="match status" value="1"/>
</dbReference>
<name>A0A851SQ49_CERFA</name>
<dbReference type="PANTHER" id="PTHR13411:SF6">
    <property type="entry name" value="PLASMINOGEN RECEPTOR (KT)"/>
    <property type="match status" value="1"/>
</dbReference>
<dbReference type="InterPro" id="IPR019319">
    <property type="entry name" value="Plg-R(KT)"/>
</dbReference>
<organism evidence="2 3">
    <name type="scientific">Certhia familiaris</name>
    <name type="common">Eurasian treecreeper</name>
    <dbReference type="NCBI Taxonomy" id="73333"/>
    <lineage>
        <taxon>Eukaryota</taxon>
        <taxon>Metazoa</taxon>
        <taxon>Chordata</taxon>
        <taxon>Craniata</taxon>
        <taxon>Vertebrata</taxon>
        <taxon>Euteleostomi</taxon>
        <taxon>Archelosauria</taxon>
        <taxon>Archosauria</taxon>
        <taxon>Dinosauria</taxon>
        <taxon>Saurischia</taxon>
        <taxon>Theropoda</taxon>
        <taxon>Coelurosauria</taxon>
        <taxon>Aves</taxon>
        <taxon>Neognathae</taxon>
        <taxon>Neoaves</taxon>
        <taxon>Telluraves</taxon>
        <taxon>Australaves</taxon>
        <taxon>Passeriformes</taxon>
        <taxon>Certhiidae</taxon>
        <taxon>Certhiinae</taxon>
        <taxon>Certhia</taxon>
    </lineage>
</organism>